<dbReference type="PANTHER" id="PTHR44591:SF3">
    <property type="entry name" value="RESPONSE REGULATORY DOMAIN-CONTAINING PROTEIN"/>
    <property type="match status" value="1"/>
</dbReference>
<dbReference type="InterPro" id="IPR001789">
    <property type="entry name" value="Sig_transdc_resp-reg_receiver"/>
</dbReference>
<dbReference type="AlphaFoldDB" id="A0A937FU94"/>
<gene>
    <name evidence="4" type="ORF">JMN32_07690</name>
</gene>
<evidence type="ECO:0000313" key="5">
    <source>
        <dbReference type="Proteomes" id="UP000614216"/>
    </source>
</evidence>
<proteinExistence type="predicted"/>
<dbReference type="RefSeq" id="WP_202855726.1">
    <property type="nucleotide sequence ID" value="NZ_JAEUGD010000023.1"/>
</dbReference>
<dbReference type="EMBL" id="JAEUGD010000023">
    <property type="protein sequence ID" value="MBL6446185.1"/>
    <property type="molecule type" value="Genomic_DNA"/>
</dbReference>
<evidence type="ECO:0000259" key="3">
    <source>
        <dbReference type="PROSITE" id="PS50110"/>
    </source>
</evidence>
<sequence length="120" mass="13715">MKKILVIDDTLHLLEEISDLLQMEGYEVITAYDAFEGMRKISTMNPDLIITDLLMPEMNGFELISKIRSINKHQLTPIIVLSAQATKETEQKTKEYNADAYIRKPCTADQLISSIEKLLK</sequence>
<dbReference type="SUPFAM" id="SSF52172">
    <property type="entry name" value="CheY-like"/>
    <property type="match status" value="1"/>
</dbReference>
<evidence type="ECO:0000256" key="1">
    <source>
        <dbReference type="ARBA" id="ARBA00022553"/>
    </source>
</evidence>
<dbReference type="InterPro" id="IPR011006">
    <property type="entry name" value="CheY-like_superfamily"/>
</dbReference>
<dbReference type="Proteomes" id="UP000614216">
    <property type="component" value="Unassembled WGS sequence"/>
</dbReference>
<dbReference type="InterPro" id="IPR050595">
    <property type="entry name" value="Bact_response_regulator"/>
</dbReference>
<feature type="modified residue" description="4-aspartylphosphate" evidence="2">
    <location>
        <position position="52"/>
    </location>
</feature>
<organism evidence="4 5">
    <name type="scientific">Fulvivirga marina</name>
    <dbReference type="NCBI Taxonomy" id="2494733"/>
    <lineage>
        <taxon>Bacteria</taxon>
        <taxon>Pseudomonadati</taxon>
        <taxon>Bacteroidota</taxon>
        <taxon>Cytophagia</taxon>
        <taxon>Cytophagales</taxon>
        <taxon>Fulvivirgaceae</taxon>
        <taxon>Fulvivirga</taxon>
    </lineage>
</organism>
<name>A0A937FU94_9BACT</name>
<comment type="caution">
    <text evidence="4">The sequence shown here is derived from an EMBL/GenBank/DDBJ whole genome shotgun (WGS) entry which is preliminary data.</text>
</comment>
<evidence type="ECO:0000256" key="2">
    <source>
        <dbReference type="PROSITE-ProRule" id="PRU00169"/>
    </source>
</evidence>
<keyword evidence="1 2" id="KW-0597">Phosphoprotein</keyword>
<reference evidence="4" key="1">
    <citation type="submission" date="2021-01" db="EMBL/GenBank/DDBJ databases">
        <title>Fulvivirga kasyanovii gen. nov., sp nov., a novel member of the phylum Bacteroidetes isolated from seawater in a mussel farm.</title>
        <authorList>
            <person name="Zhao L.-H."/>
            <person name="Wang Z.-J."/>
        </authorList>
    </citation>
    <scope>NUCLEOTIDE SEQUENCE</scope>
    <source>
        <strain evidence="4">29W222</strain>
    </source>
</reference>
<dbReference type="SMART" id="SM00448">
    <property type="entry name" value="REC"/>
    <property type="match status" value="1"/>
</dbReference>
<keyword evidence="5" id="KW-1185">Reference proteome</keyword>
<dbReference type="PROSITE" id="PS50110">
    <property type="entry name" value="RESPONSE_REGULATORY"/>
    <property type="match status" value="1"/>
</dbReference>
<feature type="domain" description="Response regulatory" evidence="3">
    <location>
        <begin position="3"/>
        <end position="119"/>
    </location>
</feature>
<dbReference type="Gene3D" id="3.40.50.2300">
    <property type="match status" value="1"/>
</dbReference>
<accession>A0A937FU94</accession>
<protein>
    <submittedName>
        <fullName evidence="4">Response regulator</fullName>
    </submittedName>
</protein>
<dbReference type="PANTHER" id="PTHR44591">
    <property type="entry name" value="STRESS RESPONSE REGULATOR PROTEIN 1"/>
    <property type="match status" value="1"/>
</dbReference>
<dbReference type="Pfam" id="PF00072">
    <property type="entry name" value="Response_reg"/>
    <property type="match status" value="1"/>
</dbReference>
<evidence type="ECO:0000313" key="4">
    <source>
        <dbReference type="EMBL" id="MBL6446185.1"/>
    </source>
</evidence>
<dbReference type="GO" id="GO:0000160">
    <property type="term" value="P:phosphorelay signal transduction system"/>
    <property type="evidence" value="ECO:0007669"/>
    <property type="project" value="InterPro"/>
</dbReference>